<feature type="repeat" description="ANK" evidence="3">
    <location>
        <begin position="116"/>
        <end position="149"/>
    </location>
</feature>
<feature type="repeat" description="ANK" evidence="3">
    <location>
        <begin position="48"/>
        <end position="70"/>
    </location>
</feature>
<feature type="repeat" description="ANK" evidence="3">
    <location>
        <begin position="150"/>
        <end position="172"/>
    </location>
</feature>
<feature type="repeat" description="ANK" evidence="3">
    <location>
        <begin position="218"/>
        <end position="240"/>
    </location>
</feature>
<feature type="repeat" description="ANK" evidence="3">
    <location>
        <begin position="456"/>
        <end position="489"/>
    </location>
</feature>
<evidence type="ECO:0000256" key="3">
    <source>
        <dbReference type="PROSITE-ProRule" id="PRU00023"/>
    </source>
</evidence>
<dbReference type="PANTHER" id="PTHR24198:SF194">
    <property type="entry name" value="INVERSIN-A"/>
    <property type="match status" value="1"/>
</dbReference>
<feature type="repeat" description="ANK" evidence="3">
    <location>
        <begin position="320"/>
        <end position="353"/>
    </location>
</feature>
<dbReference type="Pfam" id="PF12796">
    <property type="entry name" value="Ank_2"/>
    <property type="match status" value="5"/>
</dbReference>
<keyword evidence="1" id="KW-0677">Repeat</keyword>
<dbReference type="InterPro" id="IPR011049">
    <property type="entry name" value="Serralysin-like_metalloprot_C"/>
</dbReference>
<feature type="repeat" description="ANK" evidence="3">
    <location>
        <begin position="286"/>
        <end position="318"/>
    </location>
</feature>
<dbReference type="PROSITE" id="PS50088">
    <property type="entry name" value="ANK_REPEAT"/>
    <property type="match status" value="13"/>
</dbReference>
<dbReference type="InterPro" id="IPR002110">
    <property type="entry name" value="Ankyrin_rpt"/>
</dbReference>
<evidence type="ECO:0000313" key="5">
    <source>
        <dbReference type="Proteomes" id="UP000792457"/>
    </source>
</evidence>
<reference evidence="4" key="1">
    <citation type="submission" date="2013-04" db="EMBL/GenBank/DDBJ databases">
        <authorList>
            <person name="Qu J."/>
            <person name="Murali S.C."/>
            <person name="Bandaranaike D."/>
            <person name="Bellair M."/>
            <person name="Blankenburg K."/>
            <person name="Chao H."/>
            <person name="Dinh H."/>
            <person name="Doddapaneni H."/>
            <person name="Downs B."/>
            <person name="Dugan-Rocha S."/>
            <person name="Elkadiri S."/>
            <person name="Gnanaolivu R.D."/>
            <person name="Hernandez B."/>
            <person name="Javaid M."/>
            <person name="Jayaseelan J.C."/>
            <person name="Lee S."/>
            <person name="Li M."/>
            <person name="Ming W."/>
            <person name="Munidasa M."/>
            <person name="Muniz J."/>
            <person name="Nguyen L."/>
            <person name="Ongeri F."/>
            <person name="Osuji N."/>
            <person name="Pu L.-L."/>
            <person name="Puazo M."/>
            <person name="Qu C."/>
            <person name="Quiroz J."/>
            <person name="Raj R."/>
            <person name="Weissenberger G."/>
            <person name="Xin Y."/>
            <person name="Zou X."/>
            <person name="Han Y."/>
            <person name="Richards S."/>
            <person name="Worley K."/>
            <person name="Muzny D."/>
            <person name="Gibbs R."/>
        </authorList>
    </citation>
    <scope>NUCLEOTIDE SEQUENCE</scope>
    <source>
        <strain evidence="4">Sampled in the wild</strain>
    </source>
</reference>
<dbReference type="PRINTS" id="PR01415">
    <property type="entry name" value="ANKYRIN"/>
</dbReference>
<proteinExistence type="predicted"/>
<dbReference type="Proteomes" id="UP000792457">
    <property type="component" value="Unassembled WGS sequence"/>
</dbReference>
<dbReference type="SMART" id="SM00248">
    <property type="entry name" value="ANK"/>
    <property type="match status" value="16"/>
</dbReference>
<feature type="repeat" description="ANK" evidence="3">
    <location>
        <begin position="354"/>
        <end position="376"/>
    </location>
</feature>
<dbReference type="Pfam" id="PF13857">
    <property type="entry name" value="Ank_5"/>
    <property type="match status" value="1"/>
</dbReference>
<reference evidence="4" key="2">
    <citation type="submission" date="2017-10" db="EMBL/GenBank/DDBJ databases">
        <title>Ladona fulva Genome sequencing and assembly.</title>
        <authorList>
            <person name="Murali S."/>
            <person name="Richards S."/>
            <person name="Bandaranaike D."/>
            <person name="Bellair M."/>
            <person name="Blankenburg K."/>
            <person name="Chao H."/>
            <person name="Dinh H."/>
            <person name="Doddapaneni H."/>
            <person name="Dugan-Rocha S."/>
            <person name="Elkadiri S."/>
            <person name="Gnanaolivu R."/>
            <person name="Hernandez B."/>
            <person name="Skinner E."/>
            <person name="Javaid M."/>
            <person name="Lee S."/>
            <person name="Li M."/>
            <person name="Ming W."/>
            <person name="Munidasa M."/>
            <person name="Muniz J."/>
            <person name="Nguyen L."/>
            <person name="Hughes D."/>
            <person name="Osuji N."/>
            <person name="Pu L.-L."/>
            <person name="Puazo M."/>
            <person name="Qu C."/>
            <person name="Quiroz J."/>
            <person name="Raj R."/>
            <person name="Weissenberger G."/>
            <person name="Xin Y."/>
            <person name="Zou X."/>
            <person name="Han Y."/>
            <person name="Worley K."/>
            <person name="Muzny D."/>
            <person name="Gibbs R."/>
        </authorList>
    </citation>
    <scope>NUCLEOTIDE SEQUENCE</scope>
    <source>
        <strain evidence="4">Sampled in the wild</strain>
    </source>
</reference>
<keyword evidence="2 3" id="KW-0040">ANK repeat</keyword>
<dbReference type="Pfam" id="PF00023">
    <property type="entry name" value="Ank"/>
    <property type="match status" value="2"/>
</dbReference>
<gene>
    <name evidence="4" type="ORF">J437_LFUL018999</name>
</gene>
<dbReference type="SUPFAM" id="SSF51120">
    <property type="entry name" value="beta-Roll"/>
    <property type="match status" value="1"/>
</dbReference>
<dbReference type="EMBL" id="KZ309662">
    <property type="protein sequence ID" value="KAG8239467.1"/>
    <property type="molecule type" value="Genomic_DNA"/>
</dbReference>
<dbReference type="PROSITE" id="PS50297">
    <property type="entry name" value="ANK_REP_REGION"/>
    <property type="match status" value="13"/>
</dbReference>
<feature type="repeat" description="ANK" evidence="3">
    <location>
        <begin position="422"/>
        <end position="455"/>
    </location>
</feature>
<name>A0A8K0PAT1_LADFU</name>
<dbReference type="Gene3D" id="1.25.40.20">
    <property type="entry name" value="Ankyrin repeat-containing domain"/>
    <property type="match status" value="6"/>
</dbReference>
<feature type="repeat" description="ANK" evidence="3">
    <location>
        <begin position="14"/>
        <end position="36"/>
    </location>
</feature>
<evidence type="ECO:0000313" key="4">
    <source>
        <dbReference type="EMBL" id="KAG8239467.1"/>
    </source>
</evidence>
<feature type="repeat" description="ANK" evidence="3">
    <location>
        <begin position="184"/>
        <end position="217"/>
    </location>
</feature>
<accession>A0A8K0PAT1</accession>
<protein>
    <submittedName>
        <fullName evidence="4">Uncharacterized protein</fullName>
    </submittedName>
</protein>
<dbReference type="SUPFAM" id="SSF48403">
    <property type="entry name" value="Ankyrin repeat"/>
    <property type="match status" value="2"/>
</dbReference>
<dbReference type="InterPro" id="IPR036770">
    <property type="entry name" value="Ankyrin_rpt-contain_sf"/>
</dbReference>
<dbReference type="OrthoDB" id="8120765at2759"/>
<evidence type="ECO:0000256" key="2">
    <source>
        <dbReference type="ARBA" id="ARBA00023043"/>
    </source>
</evidence>
<comment type="caution">
    <text evidence="4">The sequence shown here is derived from an EMBL/GenBank/DDBJ whole genome shotgun (WGS) entry which is preliminary data.</text>
</comment>
<feature type="repeat" description="ANK" evidence="3">
    <location>
        <begin position="490"/>
        <end position="522"/>
    </location>
</feature>
<evidence type="ECO:0000256" key="1">
    <source>
        <dbReference type="ARBA" id="ARBA00022737"/>
    </source>
</evidence>
<sequence>MDRKGAKVNVKNKFDTTPLHLAAQNGYLDTVEYLINVREADLTDKDIDGNNPLLLAAQNGHLDIVKFLIDVKKADIDVMNIYSCNSVLLASANGHLHTVKYLVDEKNMDYNVRNRFHSTPLHFAAMNGHLDTVKYLIDVKGAEVNVKNMYGFTPLHLASNKGHLDTVKYLVEEKNVNINLKSIDFSTPMHLAAQGGHLDILRYLIDVKGADSNAKNVFGSTPLHFAAQNGHLDTVQYLVDETQAKVNVKDIYHSTPILLAAQNGHLDILKYLINEKKGDFNIENEFGTFPVHLAAQNGHLDVLKYLIDENSDSFNKEDNDRNTPLHLAASNGHFAIVKYLINEKNANFNVMDVDNCTPLHLAALNGHLNIVKYLIDEKHFDFNVKNVFHATPVSLASLNGHLNTLRYLIDEKNADFHIEDIYGRTSLHLASVNGHLDTIKYLIYEKGTDVNVQNTFGATPIYLAAQNGHIGTVKYLIDEKNADVDVHDIFGNTPLHWATQSGNVDTVKYLLQNAGDILERKNQNDETALHWAAKVGYPDVIEFLLVKNANPNVQDKNGKTPLDFVQEKFSCYQEDPGFGKIIGLLRNAMDSSKSEDQEEQVSAKMSLEACIPGSSSVSRRKREAKFECLFTWEDMDEFNTEVDEKRSVSKIKIDSEKFINYIQELTDEKRRQLIGLAEQVEVVGKSQSLVNKLISNEKVMGHLNKVGRVSAMAMHGMMAKNALADLLNGNYQGVAFNVGFIAGGQGFAKVAQAASIKGLEIASEGKLLLGRSLKLASPFLARGTSAFVIYDLVNQVKEFRNGTEEALVGIVGDGIYLGVDSAEIGVEVAEAFEILEGVSSVTGPISAAIGAAVFIGTDIYRAVRRVERIDHIIHLKASERFIEGLRAFIGMKPEKHIEEFMEEKQLNNELVMQGLEYLQRHGDIRRYVFPTGKSVAYCHRVPYTTTKCVISGFSWCSQMRKITSYTEKCTTKFAEDLDNTVLLSRKRNGIKLSRAKPDDPRGGYLFCLPQGDSHPVPSYGSYLCDSAIGLTDLSSNKTGSYTLINLGKGEDYAEGLMDSPNIFVVNDGLKSYHGGNEDDTFILQGDQVKGYLSGRDGINTLDLTGFAPNLPSVDVVLDRGHVIYDHRHILQTFGMNKVVCRKNKSDRIFSACETQFLDGRGGAENNPDVIVVENKNCTYKMQMTVRPNTVIHNCASKGNFYYYIPYALGSAKINFLCSNEAVDSNNTFTFEYKPIEIKNIDLKYVNVPNKTFHVITFNFSPMSDKEFNVTISGAENSVYRFGNNTEIKVGSKGNLYLLQNTYKTVDEIIRSYLDVANRLNKMSFFIQSLLCNETVVIGSGNQEVIHNNPLYKSHLVGNGGENVYVIDSVDEKLKFPIPEVHIYDLDVESSVDTIDLRNLVQQARRNYSDGFELQVLKSGSDLLLKAAVSEVKSTDDLLVRKQEYFTVRLKDGVNWYKKTHVIIDIAHMKISFDEKNLWSLKPLPLKVENNIEVVVITAQDVEENTELLIPRKAGNYMFVRGYRSDLMITNAFDPNISKVDRCTIVLNEFYEEPKLETLSIKFSDKEVVLREHHRDINRAMYLSSMKKKHQDEVYKEVFGSKAMIPEVVMLSDQPVV</sequence>
<feature type="repeat" description="ANK" evidence="3">
    <location>
        <begin position="524"/>
        <end position="556"/>
    </location>
</feature>
<keyword evidence="5" id="KW-1185">Reference proteome</keyword>
<organism evidence="4 5">
    <name type="scientific">Ladona fulva</name>
    <name type="common">Scarce chaser dragonfly</name>
    <name type="synonym">Libellula fulva</name>
    <dbReference type="NCBI Taxonomy" id="123851"/>
    <lineage>
        <taxon>Eukaryota</taxon>
        <taxon>Metazoa</taxon>
        <taxon>Ecdysozoa</taxon>
        <taxon>Arthropoda</taxon>
        <taxon>Hexapoda</taxon>
        <taxon>Insecta</taxon>
        <taxon>Pterygota</taxon>
        <taxon>Palaeoptera</taxon>
        <taxon>Odonata</taxon>
        <taxon>Epiprocta</taxon>
        <taxon>Anisoptera</taxon>
        <taxon>Libelluloidea</taxon>
        <taxon>Libellulidae</taxon>
        <taxon>Ladona</taxon>
    </lineage>
</organism>
<dbReference type="PANTHER" id="PTHR24198">
    <property type="entry name" value="ANKYRIN REPEAT AND PROTEIN KINASE DOMAIN-CONTAINING PROTEIN"/>
    <property type="match status" value="1"/>
</dbReference>